<dbReference type="CDD" id="cd03363">
    <property type="entry name" value="TOPRIM_TopoIA_TopoI"/>
    <property type="match status" value="1"/>
</dbReference>
<evidence type="ECO:0000259" key="3">
    <source>
        <dbReference type="PROSITE" id="PS52039"/>
    </source>
</evidence>
<evidence type="ECO:0000256" key="1">
    <source>
        <dbReference type="ARBA" id="ARBA00023235"/>
    </source>
</evidence>
<feature type="non-terminal residue" evidence="4">
    <location>
        <position position="328"/>
    </location>
</feature>
<dbReference type="SMART" id="SM00436">
    <property type="entry name" value="TOP1Bc"/>
    <property type="match status" value="1"/>
</dbReference>
<organism evidence="4">
    <name type="scientific">marine metagenome</name>
    <dbReference type="NCBI Taxonomy" id="408172"/>
    <lineage>
        <taxon>unclassified sequences</taxon>
        <taxon>metagenomes</taxon>
        <taxon>ecological metagenomes</taxon>
    </lineage>
</organism>
<feature type="domain" description="Toprim" evidence="2">
    <location>
        <begin position="3"/>
        <end position="126"/>
    </location>
</feature>
<feature type="domain" description="Topo IA-type catalytic" evidence="3">
    <location>
        <begin position="141"/>
        <end position="328"/>
    </location>
</feature>
<accession>A0A382KDD2</accession>
<name>A0A382KDD2_9ZZZZ</name>
<dbReference type="SMART" id="SM00493">
    <property type="entry name" value="TOPRIM"/>
    <property type="match status" value="1"/>
</dbReference>
<evidence type="ECO:0000259" key="2">
    <source>
        <dbReference type="PROSITE" id="PS50880"/>
    </source>
</evidence>
<dbReference type="InterPro" id="IPR006171">
    <property type="entry name" value="TOPRIM_dom"/>
</dbReference>
<dbReference type="EMBL" id="UINC01079090">
    <property type="protein sequence ID" value="SVC20761.1"/>
    <property type="molecule type" value="Genomic_DNA"/>
</dbReference>
<feature type="non-terminal residue" evidence="4">
    <location>
        <position position="1"/>
    </location>
</feature>
<dbReference type="PANTHER" id="PTHR42785">
    <property type="entry name" value="DNA TOPOISOMERASE, TYPE IA, CORE"/>
    <property type="match status" value="1"/>
</dbReference>
<gene>
    <name evidence="4" type="ORF">METZ01_LOCUS273615</name>
</gene>
<dbReference type="GO" id="GO:0003677">
    <property type="term" value="F:DNA binding"/>
    <property type="evidence" value="ECO:0007669"/>
    <property type="project" value="InterPro"/>
</dbReference>
<dbReference type="Gene3D" id="2.70.20.10">
    <property type="entry name" value="Topoisomerase I, domain 3"/>
    <property type="match status" value="1"/>
</dbReference>
<dbReference type="InterPro" id="IPR034149">
    <property type="entry name" value="TOPRIM_TopoI"/>
</dbReference>
<dbReference type="Gene3D" id="1.10.460.10">
    <property type="entry name" value="Topoisomerase I, domain 2"/>
    <property type="match status" value="1"/>
</dbReference>
<dbReference type="InterPro" id="IPR003601">
    <property type="entry name" value="Topo_IA_2"/>
</dbReference>
<dbReference type="Pfam" id="PF01131">
    <property type="entry name" value="Topoisom_bac"/>
    <property type="match status" value="1"/>
</dbReference>
<dbReference type="InterPro" id="IPR000380">
    <property type="entry name" value="Topo_IA"/>
</dbReference>
<proteinExistence type="predicted"/>
<dbReference type="PROSITE" id="PS50880">
    <property type="entry name" value="TOPRIM"/>
    <property type="match status" value="1"/>
</dbReference>
<protein>
    <submittedName>
        <fullName evidence="4">Uncharacterized protein</fullName>
    </submittedName>
</protein>
<dbReference type="InterPro" id="IPR013497">
    <property type="entry name" value="Topo_IA_cen"/>
</dbReference>
<dbReference type="PANTHER" id="PTHR42785:SF1">
    <property type="entry name" value="DNA TOPOISOMERASE"/>
    <property type="match status" value="1"/>
</dbReference>
<dbReference type="InterPro" id="IPR013824">
    <property type="entry name" value="Topo_IA_cen_sub1"/>
</dbReference>
<keyword evidence="1" id="KW-0413">Isomerase</keyword>
<sequence>VTKALVIVESPAKAETIGRYLGDGFVVDSSIGHIRDLATKKELSPELQMESWAYLGVETENNFSPHYVISEHSEKTVRKLKKALKGASELYLATDEDREGEAIAWHLLEVLKPTVPVKRMVFHEITEKAINEALSNCREVDANLVQAQETRRILDRLYGFEVSDVTRRKVGGGASAGRVQSPTTRLLVERERERRAFVGANYWGLTVAVETTSNEEFPTQLVSIDGSKLARGTDFGDNGCLERDDRIVLDEAKAHQIAAGVEGKSFIVEVVKAQPYRRSPRAPFTTSTFQQAASSRLGFSAKRAMGAAQALYQKGCITYMRTDSTSLS</sequence>
<dbReference type="InterPro" id="IPR023405">
    <property type="entry name" value="Topo_IA_core_domain"/>
</dbReference>
<dbReference type="Pfam" id="PF01751">
    <property type="entry name" value="Toprim"/>
    <property type="match status" value="1"/>
</dbReference>
<reference evidence="4" key="1">
    <citation type="submission" date="2018-05" db="EMBL/GenBank/DDBJ databases">
        <authorList>
            <person name="Lanie J.A."/>
            <person name="Ng W.-L."/>
            <person name="Kazmierczak K.M."/>
            <person name="Andrzejewski T.M."/>
            <person name="Davidsen T.M."/>
            <person name="Wayne K.J."/>
            <person name="Tettelin H."/>
            <person name="Glass J.I."/>
            <person name="Rusch D."/>
            <person name="Podicherti R."/>
            <person name="Tsui H.-C.T."/>
            <person name="Winkler M.E."/>
        </authorList>
    </citation>
    <scope>NUCLEOTIDE SEQUENCE</scope>
</reference>
<dbReference type="AlphaFoldDB" id="A0A382KDD2"/>
<dbReference type="InterPro" id="IPR023406">
    <property type="entry name" value="Topo_IA_AS"/>
</dbReference>
<dbReference type="Gene3D" id="3.40.50.140">
    <property type="match status" value="1"/>
</dbReference>
<dbReference type="GO" id="GO:0006265">
    <property type="term" value="P:DNA topological change"/>
    <property type="evidence" value="ECO:0007669"/>
    <property type="project" value="InterPro"/>
</dbReference>
<dbReference type="GO" id="GO:0003917">
    <property type="term" value="F:DNA topoisomerase type I (single strand cut, ATP-independent) activity"/>
    <property type="evidence" value="ECO:0007669"/>
    <property type="project" value="InterPro"/>
</dbReference>
<dbReference type="PROSITE" id="PS52039">
    <property type="entry name" value="TOPO_IA_2"/>
    <property type="match status" value="1"/>
</dbReference>
<dbReference type="SUPFAM" id="SSF56712">
    <property type="entry name" value="Prokaryotic type I DNA topoisomerase"/>
    <property type="match status" value="1"/>
</dbReference>
<dbReference type="InterPro" id="IPR013825">
    <property type="entry name" value="Topo_IA_cen_sub2"/>
</dbReference>
<evidence type="ECO:0000313" key="4">
    <source>
        <dbReference type="EMBL" id="SVC20761.1"/>
    </source>
</evidence>
<dbReference type="PROSITE" id="PS00396">
    <property type="entry name" value="TOPO_IA_1"/>
    <property type="match status" value="1"/>
</dbReference>
<dbReference type="PRINTS" id="PR00417">
    <property type="entry name" value="PRTPISMRASEI"/>
</dbReference>